<organism evidence="3 4">
    <name type="scientific">Haloactinomyces albus</name>
    <dbReference type="NCBI Taxonomy" id="1352928"/>
    <lineage>
        <taxon>Bacteria</taxon>
        <taxon>Bacillati</taxon>
        <taxon>Actinomycetota</taxon>
        <taxon>Actinomycetes</taxon>
        <taxon>Actinopolysporales</taxon>
        <taxon>Actinopolysporaceae</taxon>
        <taxon>Haloactinomyces</taxon>
    </lineage>
</organism>
<dbReference type="InterPro" id="IPR036178">
    <property type="entry name" value="Formintransfe-cycloase-like_sf"/>
</dbReference>
<proteinExistence type="predicted"/>
<reference evidence="3" key="1">
    <citation type="submission" date="2023-07" db="EMBL/GenBank/DDBJ databases">
        <title>Sequencing the genomes of 1000 actinobacteria strains.</title>
        <authorList>
            <person name="Klenk H.-P."/>
        </authorList>
    </citation>
    <scope>NUCLEOTIDE SEQUENCE</scope>
    <source>
        <strain evidence="3">DSM 45977</strain>
    </source>
</reference>
<name>A0AAE4CN98_9ACTN</name>
<protein>
    <submittedName>
        <fullName evidence="3">Formiminotetrahydrofolate cyclodeaminase</fullName>
    </submittedName>
</protein>
<dbReference type="Pfam" id="PF04961">
    <property type="entry name" value="FTCD_C"/>
    <property type="match status" value="1"/>
</dbReference>
<dbReference type="InterPro" id="IPR006311">
    <property type="entry name" value="TAT_signal"/>
</dbReference>
<gene>
    <name evidence="3" type="ORF">JOF55_000614</name>
</gene>
<sequence>MSPLDTSVRDFLAAVAAPTPSATGGGVSAVTAAAAAGLVVMVARLSASLPDSDELTAQAEGLRERAMEIATTDADSYAAVLAAQRRPREDPERAQALREALAESAQPPFRLTLLAAEIADLAADLTARGKPGLRGDAITAATLAAGAARSSAVLVRINLSTAGLSLEHADSADVAADAAAATAQRCAGTDPTTADLSTERGVSPG</sequence>
<evidence type="ECO:0000259" key="2">
    <source>
        <dbReference type="Pfam" id="PF04961"/>
    </source>
</evidence>
<dbReference type="SUPFAM" id="SSF101262">
    <property type="entry name" value="Methenyltetrahydrofolate cyclohydrolase-like"/>
    <property type="match status" value="1"/>
</dbReference>
<dbReference type="AlphaFoldDB" id="A0AAE4CN98"/>
<keyword evidence="4" id="KW-1185">Reference proteome</keyword>
<dbReference type="PROSITE" id="PS51318">
    <property type="entry name" value="TAT"/>
    <property type="match status" value="1"/>
</dbReference>
<dbReference type="EMBL" id="JAVDXW010000001">
    <property type="protein sequence ID" value="MDR7300433.1"/>
    <property type="molecule type" value="Genomic_DNA"/>
</dbReference>
<dbReference type="Gene3D" id="1.20.120.680">
    <property type="entry name" value="Formiminotetrahydrofolate cyclodeaminase monomer, up-and-down helical bundle"/>
    <property type="match status" value="1"/>
</dbReference>
<dbReference type="Proteomes" id="UP001180845">
    <property type="component" value="Unassembled WGS sequence"/>
</dbReference>
<evidence type="ECO:0000256" key="1">
    <source>
        <dbReference type="SAM" id="MobiDB-lite"/>
    </source>
</evidence>
<dbReference type="GO" id="GO:0003824">
    <property type="term" value="F:catalytic activity"/>
    <property type="evidence" value="ECO:0007669"/>
    <property type="project" value="InterPro"/>
</dbReference>
<dbReference type="RefSeq" id="WP_310269186.1">
    <property type="nucleotide sequence ID" value="NZ_JAVDXW010000001.1"/>
</dbReference>
<accession>A0AAE4CN98</accession>
<feature type="region of interest" description="Disordered" evidence="1">
    <location>
        <begin position="185"/>
        <end position="205"/>
    </location>
</feature>
<dbReference type="InterPro" id="IPR007044">
    <property type="entry name" value="Cyclodeamin/CycHdrlase"/>
</dbReference>
<evidence type="ECO:0000313" key="3">
    <source>
        <dbReference type="EMBL" id="MDR7300433.1"/>
    </source>
</evidence>
<feature type="domain" description="Cyclodeaminase/cyclohydrolase" evidence="2">
    <location>
        <begin position="7"/>
        <end position="160"/>
    </location>
</feature>
<comment type="caution">
    <text evidence="3">The sequence shown here is derived from an EMBL/GenBank/DDBJ whole genome shotgun (WGS) entry which is preliminary data.</text>
</comment>
<evidence type="ECO:0000313" key="4">
    <source>
        <dbReference type="Proteomes" id="UP001180845"/>
    </source>
</evidence>